<sequence>MPRSPLDVTRDQVLDLYEMGRLPSQIAKDLCIAQALVSRCLGALRNAKVLPKAKEDHQLKGWIVERAKAGKGPTTISREIGLNPSYVEEMIQSFRLTGDLPLPEDGGADDVQHPAIRPLSLEEERVFLSLRERGESETRAMAGMRSYFASRARRQINATSRAAMAA</sequence>
<comment type="caution">
    <text evidence="1">The sequence shown here is derived from an EMBL/GenBank/DDBJ whole genome shotgun (WGS) entry which is preliminary data.</text>
</comment>
<evidence type="ECO:0000313" key="2">
    <source>
        <dbReference type="Proteomes" id="UP000282957"/>
    </source>
</evidence>
<dbReference type="EMBL" id="SACL01000004">
    <property type="protein sequence ID" value="RVT96275.1"/>
    <property type="molecule type" value="Genomic_DNA"/>
</dbReference>
<gene>
    <name evidence="1" type="ORF">EOD42_14275</name>
</gene>
<dbReference type="RefSeq" id="WP_127788208.1">
    <property type="nucleotide sequence ID" value="NZ_SACL01000004.1"/>
</dbReference>
<keyword evidence="2" id="KW-1185">Reference proteome</keyword>
<accession>A0A437MF78</accession>
<dbReference type="Proteomes" id="UP000282957">
    <property type="component" value="Unassembled WGS sequence"/>
</dbReference>
<proteinExistence type="predicted"/>
<reference evidence="1 2" key="1">
    <citation type="submission" date="2019-01" db="EMBL/GenBank/DDBJ databases">
        <authorList>
            <person name="Chen W.-M."/>
        </authorList>
    </citation>
    <scope>NUCLEOTIDE SEQUENCE [LARGE SCALE GENOMIC DNA]</scope>
    <source>
        <strain evidence="1 2">CCP-6</strain>
    </source>
</reference>
<name>A0A437MF78_9PROT</name>
<dbReference type="AlphaFoldDB" id="A0A437MF78"/>
<organism evidence="1 2">
    <name type="scientific">Rhodovarius crocodyli</name>
    <dbReference type="NCBI Taxonomy" id="1979269"/>
    <lineage>
        <taxon>Bacteria</taxon>
        <taxon>Pseudomonadati</taxon>
        <taxon>Pseudomonadota</taxon>
        <taxon>Alphaproteobacteria</taxon>
        <taxon>Acetobacterales</taxon>
        <taxon>Roseomonadaceae</taxon>
        <taxon>Rhodovarius</taxon>
    </lineage>
</organism>
<evidence type="ECO:0000313" key="1">
    <source>
        <dbReference type="EMBL" id="RVT96275.1"/>
    </source>
</evidence>
<protein>
    <submittedName>
        <fullName evidence="1">Uncharacterized protein</fullName>
    </submittedName>
</protein>